<name>A0A9N9JZJ8_9GLOM</name>
<dbReference type="Proteomes" id="UP000789759">
    <property type="component" value="Unassembled WGS sequence"/>
</dbReference>
<evidence type="ECO:0000313" key="1">
    <source>
        <dbReference type="EMBL" id="CAG8801721.1"/>
    </source>
</evidence>
<dbReference type="OrthoDB" id="2443335at2759"/>
<evidence type="ECO:0000313" key="2">
    <source>
        <dbReference type="Proteomes" id="UP000789759"/>
    </source>
</evidence>
<comment type="caution">
    <text evidence="1">The sequence shown here is derived from an EMBL/GenBank/DDBJ whole genome shotgun (WGS) entry which is preliminary data.</text>
</comment>
<dbReference type="EMBL" id="CAJVQA010031630">
    <property type="protein sequence ID" value="CAG8801721.1"/>
    <property type="molecule type" value="Genomic_DNA"/>
</dbReference>
<dbReference type="AlphaFoldDB" id="A0A9N9JZJ8"/>
<accession>A0A9N9JZJ8</accession>
<sequence length="274" mass="31874">MEYVANNENMNGDRTSNDSFLISETESSIQTELSNNRASCRYCPHTRARERAQKMKSHLAIKYKERVPREVRVKLCLDTYYDTKEVIDKAKETRANQLLIKWIVCSDILFSAFDNFFFEDYTKILNPSYDPSKRTILASSILDSEMTNIIIKVENKLSKTKNLTLYIDIWCSPLKQSIYTFVIITNKRKQNSYSASAALREKIIYTFTLGRNLKSTTKTQWLTQLQNILSSAKQAIKNVEFRTTALADIFVELVKMTIAIQVTFVLYNSQFWHD</sequence>
<reference evidence="1" key="1">
    <citation type="submission" date="2021-06" db="EMBL/GenBank/DDBJ databases">
        <authorList>
            <person name="Kallberg Y."/>
            <person name="Tangrot J."/>
            <person name="Rosling A."/>
        </authorList>
    </citation>
    <scope>NUCLEOTIDE SEQUENCE</scope>
    <source>
        <strain evidence="1">FL966</strain>
    </source>
</reference>
<protein>
    <submittedName>
        <fullName evidence="1">6077_t:CDS:1</fullName>
    </submittedName>
</protein>
<keyword evidence="2" id="KW-1185">Reference proteome</keyword>
<organism evidence="1 2">
    <name type="scientific">Cetraspora pellucida</name>
    <dbReference type="NCBI Taxonomy" id="1433469"/>
    <lineage>
        <taxon>Eukaryota</taxon>
        <taxon>Fungi</taxon>
        <taxon>Fungi incertae sedis</taxon>
        <taxon>Mucoromycota</taxon>
        <taxon>Glomeromycotina</taxon>
        <taxon>Glomeromycetes</taxon>
        <taxon>Diversisporales</taxon>
        <taxon>Gigasporaceae</taxon>
        <taxon>Cetraspora</taxon>
    </lineage>
</organism>
<feature type="non-terminal residue" evidence="1">
    <location>
        <position position="1"/>
    </location>
</feature>
<proteinExistence type="predicted"/>
<gene>
    <name evidence="1" type="ORF">CPELLU_LOCUS17765</name>
</gene>